<proteinExistence type="predicted"/>
<protein>
    <submittedName>
        <fullName evidence="2">FAD/NAD(P)-binding protein</fullName>
    </submittedName>
</protein>
<comment type="caution">
    <text evidence="2">The sequence shown here is derived from an EMBL/GenBank/DDBJ whole genome shotgun (WGS) entry which is preliminary data.</text>
</comment>
<evidence type="ECO:0000313" key="3">
    <source>
        <dbReference type="Proteomes" id="UP001321018"/>
    </source>
</evidence>
<dbReference type="Proteomes" id="UP001321018">
    <property type="component" value="Unassembled WGS sequence"/>
</dbReference>
<reference evidence="2" key="1">
    <citation type="submission" date="2022-09" db="EMBL/GenBank/DDBJ databases">
        <title>Enrichment on poylsaccharides allowed isolation of novel metabolic and taxonomic groups of Haloarchaea.</title>
        <authorList>
            <person name="Sorokin D.Y."/>
            <person name="Elcheninov A.G."/>
            <person name="Khizhniak T.V."/>
            <person name="Kolganova T.V."/>
            <person name="Kublanov I.V."/>
        </authorList>
    </citation>
    <scope>NUCLEOTIDE SEQUENCE</scope>
    <source>
        <strain evidence="2">AArc-xg1-1</strain>
    </source>
</reference>
<dbReference type="RefSeq" id="WP_338002552.1">
    <property type="nucleotide sequence ID" value="NZ_JAOPKA010000002.1"/>
</dbReference>
<name>A0AAP2YWC8_9EURY</name>
<dbReference type="PANTHER" id="PTHR38663">
    <property type="match status" value="1"/>
</dbReference>
<feature type="domain" description="FAD-dependent urate hydroxylase HpyO/Asp monooxygenase CreE-like FAD/NAD(P)-binding" evidence="1">
    <location>
        <begin position="5"/>
        <end position="154"/>
    </location>
</feature>
<organism evidence="2 3">
    <name type="scientific">Natronoglomus mannanivorans</name>
    <dbReference type="NCBI Taxonomy" id="2979990"/>
    <lineage>
        <taxon>Archaea</taxon>
        <taxon>Methanobacteriati</taxon>
        <taxon>Methanobacteriota</taxon>
        <taxon>Stenosarchaea group</taxon>
        <taxon>Halobacteria</taxon>
        <taxon>Halobacteriales</taxon>
        <taxon>Natrialbaceae</taxon>
        <taxon>Natronoglomus</taxon>
    </lineage>
</organism>
<dbReference type="SUPFAM" id="SSF51905">
    <property type="entry name" value="FAD/NAD(P)-binding domain"/>
    <property type="match status" value="1"/>
</dbReference>
<gene>
    <name evidence="2" type="ORF">OB960_04765</name>
</gene>
<dbReference type="InterPro" id="IPR038732">
    <property type="entry name" value="HpyO/CreE_NAD-binding"/>
</dbReference>
<evidence type="ECO:0000313" key="2">
    <source>
        <dbReference type="EMBL" id="MCU4740711.1"/>
    </source>
</evidence>
<dbReference type="InterPro" id="IPR036188">
    <property type="entry name" value="FAD/NAD-bd_sf"/>
</dbReference>
<dbReference type="PANTHER" id="PTHR38663:SF1">
    <property type="entry name" value="L-ORNITHINE N(5)-MONOOXYGENASE"/>
    <property type="match status" value="1"/>
</dbReference>
<evidence type="ECO:0000259" key="1">
    <source>
        <dbReference type="Pfam" id="PF13454"/>
    </source>
</evidence>
<dbReference type="Gene3D" id="3.50.50.60">
    <property type="entry name" value="FAD/NAD(P)-binding domain"/>
    <property type="match status" value="1"/>
</dbReference>
<sequence length="404" mass="44861">MYECAIVGGGIHGTVLAQRLLEDTGLECEEVVIVDPHDRLCESFRRKARACEMDELRSTFVHHVGTEPFGLEHFAEGRGREDELVPTPGYPRRPSLALFLDYADYVIETRELEGLHRKTTVERVRERERAGDELVLETSDGAIRARTCVLAIGRGGRYRHPEWASGVDGVTHVWDDAFDPETRAESTVVVGGGITAGQLASCLADRESVTLLARHPFERAVTEADPRWINWPHVEEHLHVHPPGSRARYETVRAARNDSTMPPYLHDRLEELVDDGTLTVRRGDVDSARYVDGAVRLLLADGGCVSGDRVVLATGFETGFDHPFVDRLADDLALERGYRGMPVLEDESLAWRRVDGTTSPVFVSGWLAQGTVGPFAGNVVGARRSADRITRALETRRREPVQAV</sequence>
<dbReference type="EMBL" id="JAOPKA010000002">
    <property type="protein sequence ID" value="MCU4740711.1"/>
    <property type="molecule type" value="Genomic_DNA"/>
</dbReference>
<dbReference type="Pfam" id="PF13454">
    <property type="entry name" value="NAD_binding_9"/>
    <property type="match status" value="1"/>
</dbReference>
<accession>A0AAP2YWC8</accession>
<dbReference type="AlphaFoldDB" id="A0AAP2YWC8"/>